<dbReference type="InterPro" id="IPR009000">
    <property type="entry name" value="Transl_B-barrel_sf"/>
</dbReference>
<comment type="subcellular location">
    <subcellularLocation>
        <location evidence="4">Cytoplasm</location>
    </subcellularLocation>
    <text evidence="4">Binds to ribosomes.</text>
</comment>
<dbReference type="InterPro" id="IPR027417">
    <property type="entry name" value="P-loop_NTPase"/>
</dbReference>
<keyword evidence="4" id="KW-0699">rRNA-binding</keyword>
<dbReference type="Pfam" id="PF03144">
    <property type="entry name" value="GTP_EFTU_D2"/>
    <property type="match status" value="1"/>
</dbReference>
<keyword evidence="4" id="KW-0963">Cytoplasm</keyword>
<dbReference type="FunFam" id="3.30.70.240:FF:000002">
    <property type="entry name" value="GTP-binding protein TypA"/>
    <property type="match status" value="1"/>
</dbReference>
<dbReference type="InterPro" id="IPR031157">
    <property type="entry name" value="G_TR_CS"/>
</dbReference>
<dbReference type="GO" id="GO:0005829">
    <property type="term" value="C:cytosol"/>
    <property type="evidence" value="ECO:0007669"/>
    <property type="project" value="TreeGrafter"/>
</dbReference>
<dbReference type="GO" id="GO:0000049">
    <property type="term" value="F:tRNA binding"/>
    <property type="evidence" value="ECO:0007669"/>
    <property type="project" value="UniProtKB-KW"/>
</dbReference>
<proteinExistence type="inferred from homology"/>
<evidence type="ECO:0000256" key="1">
    <source>
        <dbReference type="ARBA" id="ARBA00022741"/>
    </source>
</evidence>
<evidence type="ECO:0000259" key="5">
    <source>
        <dbReference type="PROSITE" id="PS51722"/>
    </source>
</evidence>
<dbReference type="Pfam" id="PF00679">
    <property type="entry name" value="EFG_C"/>
    <property type="match status" value="1"/>
</dbReference>
<comment type="function">
    <text evidence="4">A 50S ribosomal subunit assembly protein with GTPase activity, required for 50S subunit assembly at low temperatures, may also play a role in translation. Binds GTP and analogs. Binds the 70S ribosome between the 30S and 50S subunits, in a similar position as ribosome-bound EF-G; it contacts a number of ribosomal proteins, both rRNAs and the A-site tRNA.</text>
</comment>
<feature type="binding site" evidence="4">
    <location>
        <begin position="135"/>
        <end position="138"/>
    </location>
    <ligand>
        <name>GTP</name>
        <dbReference type="ChEBI" id="CHEBI:37565"/>
    </ligand>
</feature>
<sequence>MGEEIYMERQDIRNIAIIAHVDHGKTTLVDAMLKQSHVFRSNEKVAERVMDSGDIERERGITILSKNTSVMHDGVKINIVDTPGHADFGGEVERVLNMVDGVLLLVDAFEGPMPQTKYVLRKALEQNLKPIVVINKIDKPDARVAEVEDEVLELFMELDANDEQLDFPVIYANGRDGIAKTDMADEGTDLQPLFKAIIDHCPCPKGDLEGPLQFMVTTLDYDDYVGKIAIGRIVRGSMKPNQNVLLVDGESQRKAKISRVYTYEGLNRVEREDGASMGDIACIVGIPDIKIGETVADPTNPEALPKIDIDEPTLSMIFYVNDSPFAGQEGDFVTSRHLRDRLFREVQTNVSLRVEETGSADAFKVSGRGELHIAVLIEEMRRQGYEMQIGKPSVITKEIKGQKCEPLEALTIDVPQEFMGAVMERLGTRKAEMVNMVDIAGYTRLEFIIPARGLIGFRSEFLTATKGNGIMYHVFHGYAPWKGDIPGRTRGSLVAFEAGETTAYGIYNLQDRGTMFISPAQEIYLGQVIGESNRDVDIDVNPCKKKHLSNTRSSASDEALRLVPPRIMSLEQALEWINDDELVEVTPKSIRLRKAILDKHDRKKAAKKG</sequence>
<keyword evidence="2 4" id="KW-0342">GTP-binding</keyword>
<dbReference type="PROSITE" id="PS00301">
    <property type="entry name" value="G_TR_1"/>
    <property type="match status" value="1"/>
</dbReference>
<dbReference type="GO" id="GO:0010467">
    <property type="term" value="P:gene expression"/>
    <property type="evidence" value="ECO:0007669"/>
    <property type="project" value="UniProtKB-ARBA"/>
</dbReference>
<dbReference type="Gene3D" id="3.30.70.870">
    <property type="entry name" value="Elongation Factor G (Translational Gtpase), domain 3"/>
    <property type="match status" value="1"/>
</dbReference>
<dbReference type="InterPro" id="IPR005225">
    <property type="entry name" value="Small_GTP-bd"/>
</dbReference>
<dbReference type="InterPro" id="IPR000640">
    <property type="entry name" value="EFG_V-like"/>
</dbReference>
<dbReference type="GO" id="GO:0043022">
    <property type="term" value="F:ribosome binding"/>
    <property type="evidence" value="ECO:0007669"/>
    <property type="project" value="UniProtKB-UniRule"/>
</dbReference>
<keyword evidence="1 4" id="KW-0547">Nucleotide-binding</keyword>
<dbReference type="GO" id="GO:0019843">
    <property type="term" value="F:rRNA binding"/>
    <property type="evidence" value="ECO:0007669"/>
    <property type="project" value="UniProtKB-KW"/>
</dbReference>
<dbReference type="InterPro" id="IPR047043">
    <property type="entry name" value="BipA_III"/>
</dbReference>
<dbReference type="Gene3D" id="2.40.30.10">
    <property type="entry name" value="Translation factors"/>
    <property type="match status" value="1"/>
</dbReference>
<evidence type="ECO:0000313" key="6">
    <source>
        <dbReference type="EMBL" id="EFQ04448.1"/>
    </source>
</evidence>
<dbReference type="NCBIfam" id="TIGR01394">
    <property type="entry name" value="TypA_BipA"/>
    <property type="match status" value="1"/>
</dbReference>
<dbReference type="GO" id="GO:0003924">
    <property type="term" value="F:GTPase activity"/>
    <property type="evidence" value="ECO:0007669"/>
    <property type="project" value="UniProtKB-UniRule"/>
</dbReference>
<dbReference type="FunFam" id="3.30.70.870:FF:000003">
    <property type="entry name" value="GTP-binding protein TypA"/>
    <property type="match status" value="1"/>
</dbReference>
<gene>
    <name evidence="6" type="primary">typA</name>
    <name evidence="4" type="synonym">bipA</name>
    <name evidence="6" type="ORF">HMPREF9429_00654</name>
</gene>
<dbReference type="EC" id="3.6.5.-" evidence="4"/>
<dbReference type="Gene3D" id="3.30.70.240">
    <property type="match status" value="1"/>
</dbReference>
<dbReference type="STRING" id="706434.HMPREF9429_00654"/>
<dbReference type="GO" id="GO:0009409">
    <property type="term" value="P:response to cold"/>
    <property type="evidence" value="ECO:0007669"/>
    <property type="project" value="UniProtKB-ARBA"/>
</dbReference>
<evidence type="ECO:0000256" key="4">
    <source>
        <dbReference type="HAMAP-Rule" id="MF_00849"/>
    </source>
</evidence>
<dbReference type="SUPFAM" id="SSF50447">
    <property type="entry name" value="Translation proteins"/>
    <property type="match status" value="1"/>
</dbReference>
<dbReference type="eggNOG" id="COG1217">
    <property type="taxonomic scope" value="Bacteria"/>
</dbReference>
<evidence type="ECO:0000256" key="2">
    <source>
        <dbReference type="ARBA" id="ARBA00023134"/>
    </source>
</evidence>
<feature type="binding site" evidence="4">
    <location>
        <begin position="22"/>
        <end position="27"/>
    </location>
    <ligand>
        <name>GTP</name>
        <dbReference type="ChEBI" id="CHEBI:37565"/>
    </ligand>
</feature>
<dbReference type="PROSITE" id="PS51722">
    <property type="entry name" value="G_TR_2"/>
    <property type="match status" value="1"/>
</dbReference>
<keyword evidence="7" id="KW-1185">Reference proteome</keyword>
<dbReference type="Gene3D" id="2.40.50.250">
    <property type="entry name" value="bipa protein"/>
    <property type="match status" value="1"/>
</dbReference>
<dbReference type="InterPro" id="IPR035651">
    <property type="entry name" value="BipA_V"/>
</dbReference>
<keyword evidence="4" id="KW-0694">RNA-binding</keyword>
<name>E2ZB28_9FIRM</name>
<dbReference type="FunFam" id="2.40.30.10:FF:000016">
    <property type="entry name" value="GTP-binding protein TypA"/>
    <property type="match status" value="1"/>
</dbReference>
<dbReference type="Gene3D" id="3.40.50.300">
    <property type="entry name" value="P-loop containing nucleotide triphosphate hydrolases"/>
    <property type="match status" value="1"/>
</dbReference>
<dbReference type="Proteomes" id="UP000003195">
    <property type="component" value="Unassembled WGS sequence"/>
</dbReference>
<keyword evidence="4" id="KW-0690">Ribosome biogenesis</keyword>
<dbReference type="GO" id="GO:1990904">
    <property type="term" value="C:ribonucleoprotein complex"/>
    <property type="evidence" value="ECO:0007669"/>
    <property type="project" value="TreeGrafter"/>
</dbReference>
<dbReference type="HOGENOM" id="CLU_017016_4_0_9"/>
<dbReference type="GO" id="GO:0005525">
    <property type="term" value="F:GTP binding"/>
    <property type="evidence" value="ECO:0007669"/>
    <property type="project" value="UniProtKB-UniRule"/>
</dbReference>
<comment type="similarity">
    <text evidence="4">Belongs to the TRAFAC class translation factor GTPase superfamily. Classic translation factor GTPase family. BipA subfamily.</text>
</comment>
<dbReference type="NCBIfam" id="TIGR00231">
    <property type="entry name" value="small_GTP"/>
    <property type="match status" value="1"/>
</dbReference>
<organism evidence="6 7">
    <name type="scientific">Megasphaera micronuciformis F0359</name>
    <dbReference type="NCBI Taxonomy" id="706434"/>
    <lineage>
        <taxon>Bacteria</taxon>
        <taxon>Bacillati</taxon>
        <taxon>Bacillota</taxon>
        <taxon>Negativicutes</taxon>
        <taxon>Veillonellales</taxon>
        <taxon>Veillonellaceae</taxon>
        <taxon>Megasphaera</taxon>
    </lineage>
</organism>
<evidence type="ECO:0000313" key="7">
    <source>
        <dbReference type="Proteomes" id="UP000003195"/>
    </source>
</evidence>
<dbReference type="FunFam" id="2.40.50.250:FF:000001">
    <property type="entry name" value="GTP-binding protein TypA"/>
    <property type="match status" value="1"/>
</dbReference>
<comment type="catalytic activity">
    <reaction evidence="3 4">
        <text>GTP + H2O = GDP + phosphate + H(+)</text>
        <dbReference type="Rhea" id="RHEA:19669"/>
        <dbReference type="ChEBI" id="CHEBI:15377"/>
        <dbReference type="ChEBI" id="CHEBI:15378"/>
        <dbReference type="ChEBI" id="CHEBI:37565"/>
        <dbReference type="ChEBI" id="CHEBI:43474"/>
        <dbReference type="ChEBI" id="CHEBI:58189"/>
    </reaction>
</comment>
<dbReference type="InterPro" id="IPR042116">
    <property type="entry name" value="TypA/BipA_C"/>
</dbReference>
<accession>E2ZB28</accession>
<protein>
    <recommendedName>
        <fullName evidence="4">Large ribosomal subunit assembly factor BipA</fullName>
        <ecNumber evidence="4">3.6.5.-</ecNumber>
    </recommendedName>
    <alternativeName>
        <fullName evidence="4">GTP-binding protein BipA</fullName>
    </alternativeName>
</protein>
<feature type="domain" description="Tr-type G" evidence="5">
    <location>
        <begin position="10"/>
        <end position="205"/>
    </location>
</feature>
<dbReference type="InterPro" id="IPR000795">
    <property type="entry name" value="T_Tr_GTP-bd_dom"/>
</dbReference>
<keyword evidence="4" id="KW-0820">tRNA-binding</keyword>
<dbReference type="AlphaFoldDB" id="E2ZB28"/>
<dbReference type="PANTHER" id="PTHR42908:SF8">
    <property type="entry name" value="TR-TYPE G DOMAIN-CONTAINING PROTEIN"/>
    <property type="match status" value="1"/>
</dbReference>
<dbReference type="FunFam" id="3.40.50.300:FF:000055">
    <property type="entry name" value="GTP-binding protein TypA"/>
    <property type="match status" value="1"/>
</dbReference>
<dbReference type="CDD" id="cd03691">
    <property type="entry name" value="BipA_TypA_II"/>
    <property type="match status" value="1"/>
</dbReference>
<reference evidence="6 7" key="1">
    <citation type="submission" date="2010-08" db="EMBL/GenBank/DDBJ databases">
        <authorList>
            <person name="Weinstock G."/>
            <person name="Sodergren E."/>
            <person name="Clifton S."/>
            <person name="Fulton L."/>
            <person name="Fulton B."/>
            <person name="Courtney L."/>
            <person name="Fronick C."/>
            <person name="Harrison M."/>
            <person name="Strong C."/>
            <person name="Farmer C."/>
            <person name="Delahaunty K."/>
            <person name="Markovic C."/>
            <person name="Hall O."/>
            <person name="Minx P."/>
            <person name="Tomlinson C."/>
            <person name="Mitreva M."/>
            <person name="Hou S."/>
            <person name="Chen J."/>
            <person name="Wollam A."/>
            <person name="Pepin K.H."/>
            <person name="Johnson M."/>
            <person name="Bhonagiri V."/>
            <person name="Zhang X."/>
            <person name="Suruliraj S."/>
            <person name="Warren W."/>
            <person name="Chinwalla A."/>
            <person name="Mardis E.R."/>
            <person name="Wilson R.K."/>
        </authorList>
    </citation>
    <scope>NUCLEOTIDE SEQUENCE [LARGE SCALE GENOMIC DNA]</scope>
    <source>
        <strain evidence="6 7">F0359</strain>
    </source>
</reference>
<keyword evidence="4" id="KW-0378">Hydrolase</keyword>
<dbReference type="InterPro" id="IPR047042">
    <property type="entry name" value="BipA_II"/>
</dbReference>
<dbReference type="HAMAP" id="MF_00849">
    <property type="entry name" value="BipA"/>
    <property type="match status" value="1"/>
</dbReference>
<dbReference type="PRINTS" id="PR00315">
    <property type="entry name" value="ELONGATNFCT"/>
</dbReference>
<dbReference type="InterPro" id="IPR048876">
    <property type="entry name" value="BipA_C"/>
</dbReference>
<dbReference type="GO" id="GO:0000027">
    <property type="term" value="P:ribosomal large subunit assembly"/>
    <property type="evidence" value="ECO:0007669"/>
    <property type="project" value="UniProtKB-UniRule"/>
</dbReference>
<dbReference type="SMART" id="SM00838">
    <property type="entry name" value="EFG_C"/>
    <property type="match status" value="1"/>
</dbReference>
<dbReference type="Pfam" id="PF00009">
    <property type="entry name" value="GTP_EFTU"/>
    <property type="match status" value="1"/>
</dbReference>
<dbReference type="InterPro" id="IPR047041">
    <property type="entry name" value="BipA_GTP-bd_dom"/>
</dbReference>
<dbReference type="PANTHER" id="PTHR42908">
    <property type="entry name" value="TRANSLATION ELONGATION FACTOR-RELATED"/>
    <property type="match status" value="1"/>
</dbReference>
<dbReference type="CDD" id="cd03710">
    <property type="entry name" value="BipA_TypA_C"/>
    <property type="match status" value="1"/>
</dbReference>
<comment type="subunit">
    <text evidence="4">Monomer.</text>
</comment>
<dbReference type="SUPFAM" id="SSF52540">
    <property type="entry name" value="P-loop containing nucleoside triphosphate hydrolases"/>
    <property type="match status" value="1"/>
</dbReference>
<dbReference type="InterPro" id="IPR006298">
    <property type="entry name" value="BipA"/>
</dbReference>
<dbReference type="SUPFAM" id="SSF54980">
    <property type="entry name" value="EF-G C-terminal domain-like"/>
    <property type="match status" value="2"/>
</dbReference>
<dbReference type="InterPro" id="IPR004161">
    <property type="entry name" value="EFTu-like_2"/>
</dbReference>
<comment type="caution">
    <text evidence="6">The sequence shown here is derived from an EMBL/GenBank/DDBJ whole genome shotgun (WGS) entry which is preliminary data.</text>
</comment>
<dbReference type="CDD" id="cd01891">
    <property type="entry name" value="TypA_BipA"/>
    <property type="match status" value="1"/>
</dbReference>
<dbReference type="EMBL" id="AECS01000018">
    <property type="protein sequence ID" value="EFQ04448.1"/>
    <property type="molecule type" value="Genomic_DNA"/>
</dbReference>
<dbReference type="InterPro" id="IPR035647">
    <property type="entry name" value="EFG_III/V"/>
</dbReference>
<dbReference type="CDD" id="cd16263">
    <property type="entry name" value="BipA_III"/>
    <property type="match status" value="1"/>
</dbReference>
<evidence type="ECO:0000256" key="3">
    <source>
        <dbReference type="ARBA" id="ARBA00048548"/>
    </source>
</evidence>
<dbReference type="Pfam" id="PF21018">
    <property type="entry name" value="BipA_C"/>
    <property type="match status" value="1"/>
</dbReference>